<dbReference type="EMBL" id="JABBGG010000001">
    <property type="protein sequence ID" value="NML59669.1"/>
    <property type="molecule type" value="Genomic_DNA"/>
</dbReference>
<accession>A0A848HHM5</accession>
<protein>
    <submittedName>
        <fullName evidence="1">Uncharacterized protein</fullName>
    </submittedName>
</protein>
<sequence length="119" mass="12632">MIIGSIECTYIPGVIYENSVALACCTALVGHQTWAAAPALVPIEAFVEEETYSQPRLSPDGQHIAINVRIMRNGPQNSDDDCIQAAFARTGQSGCASGFRNSAGLFMADEQATGVAERP</sequence>
<evidence type="ECO:0000313" key="1">
    <source>
        <dbReference type="EMBL" id="NML59669.1"/>
    </source>
</evidence>
<comment type="caution">
    <text evidence="1">The sequence shown here is derived from an EMBL/GenBank/DDBJ whole genome shotgun (WGS) entry which is preliminary data.</text>
</comment>
<evidence type="ECO:0000313" key="2">
    <source>
        <dbReference type="Proteomes" id="UP000583752"/>
    </source>
</evidence>
<dbReference type="AlphaFoldDB" id="A0A848HHM5"/>
<dbReference type="Proteomes" id="UP000583752">
    <property type="component" value="Unassembled WGS sequence"/>
</dbReference>
<name>A0A848HHM5_9BURK</name>
<keyword evidence="2" id="KW-1185">Reference proteome</keyword>
<gene>
    <name evidence="1" type="ORF">HHL21_00890</name>
</gene>
<reference evidence="1 2" key="1">
    <citation type="submission" date="2020-04" db="EMBL/GenBank/DDBJ databases">
        <title>Massilia sp. RP-1-19 isolated from soil.</title>
        <authorList>
            <person name="Dahal R.H."/>
        </authorList>
    </citation>
    <scope>NUCLEOTIDE SEQUENCE [LARGE SCALE GENOMIC DNA]</scope>
    <source>
        <strain evidence="1 2">RP-1-19</strain>
    </source>
</reference>
<organism evidence="1 2">
    <name type="scientific">Massilia polaris</name>
    <dbReference type="NCBI Taxonomy" id="2728846"/>
    <lineage>
        <taxon>Bacteria</taxon>
        <taxon>Pseudomonadati</taxon>
        <taxon>Pseudomonadota</taxon>
        <taxon>Betaproteobacteria</taxon>
        <taxon>Burkholderiales</taxon>
        <taxon>Oxalobacteraceae</taxon>
        <taxon>Telluria group</taxon>
        <taxon>Massilia</taxon>
    </lineage>
</organism>
<proteinExistence type="predicted"/>